<dbReference type="Pfam" id="PF13289">
    <property type="entry name" value="SIR2_2"/>
    <property type="match status" value="1"/>
</dbReference>
<sequence length="378" mass="42344">MGQHDDVAILVGNGLSIAFNPELELRSITEEVMRRIRAADGDDVVAAMKEIAENALPEGVTSDEDFEHLVGAFGTESRMLGMLETLATLTSPKDEELREAIRRVASFAAQVRDNGVSHVLEVICERTHAEFEKAAELHALVTAILEEFPGEVAFGNLNYDTLLLAALLHVDDDKKQVADLADGRSTVRVEVNDMEHRYVPALRREAEDFPPHRRVRLLHLHGCLAYWENRQMDLFAKIPKEILDDAKQWSAVRDRTTNVRPSVVLANPRDKAQHVREYPYNLAYEVFEEGLKSATNWIVIGYSFRDEPINGMLSSRFLDLKEKPSVLVVTHGDGPTDVEIHRAFGWGADDGDPSPWLTICRSGANGLQHTAEWQAYLA</sequence>
<dbReference type="STRING" id="31965.AWH51_08255"/>
<protein>
    <submittedName>
        <fullName evidence="1">Uncharacterized protein</fullName>
    </submittedName>
</protein>
<dbReference type="OrthoDB" id="5106108at2"/>
<comment type="caution">
    <text evidence="1">The sequence shown here is derived from an EMBL/GenBank/DDBJ whole genome shotgun (WGS) entry which is preliminary data.</text>
</comment>
<dbReference type="Proteomes" id="UP000076218">
    <property type="component" value="Unassembled WGS sequence"/>
</dbReference>
<reference evidence="1 2" key="1">
    <citation type="submission" date="2016-01" db="EMBL/GenBank/DDBJ databases">
        <title>Draft genome sequence of Clavibacter michiganensis subsp. tessellarius DOAB 609.</title>
        <authorList>
            <person name="Tambong J.T."/>
        </authorList>
    </citation>
    <scope>NUCLEOTIDE SEQUENCE [LARGE SCALE GENOMIC DNA]</scope>
    <source>
        <strain evidence="1 2">DOAB 609</strain>
    </source>
</reference>
<dbReference type="AlphaFoldDB" id="A0A154V244"/>
<evidence type="ECO:0000313" key="1">
    <source>
        <dbReference type="EMBL" id="KZC95412.1"/>
    </source>
</evidence>
<organism evidence="1 2">
    <name type="scientific">Clavibacter tessellarius</name>
    <dbReference type="NCBI Taxonomy" id="31965"/>
    <lineage>
        <taxon>Bacteria</taxon>
        <taxon>Bacillati</taxon>
        <taxon>Actinomycetota</taxon>
        <taxon>Actinomycetes</taxon>
        <taxon>Micrococcales</taxon>
        <taxon>Microbacteriaceae</taxon>
        <taxon>Clavibacter</taxon>
    </lineage>
</organism>
<accession>A0A154V244</accession>
<name>A0A154V244_9MICO</name>
<dbReference type="RefSeq" id="WP_063071266.1">
    <property type="nucleotide sequence ID" value="NZ_LQXA01000025.1"/>
</dbReference>
<proteinExistence type="predicted"/>
<gene>
    <name evidence="1" type="ORF">AWH51_08255</name>
</gene>
<evidence type="ECO:0000313" key="2">
    <source>
        <dbReference type="Proteomes" id="UP000076218"/>
    </source>
</evidence>
<dbReference type="EMBL" id="LQXA01000025">
    <property type="protein sequence ID" value="KZC95412.1"/>
    <property type="molecule type" value="Genomic_DNA"/>
</dbReference>